<evidence type="ECO:0000313" key="4">
    <source>
        <dbReference type="EMBL" id="MBU2664113.1"/>
    </source>
</evidence>
<dbReference type="PANTHER" id="PTHR30055">
    <property type="entry name" value="HTH-TYPE TRANSCRIPTIONAL REGULATOR RUTR"/>
    <property type="match status" value="1"/>
</dbReference>
<dbReference type="RefSeq" id="WP_215786372.1">
    <property type="nucleotide sequence ID" value="NZ_JAHKKG010000003.1"/>
</dbReference>
<dbReference type="SUPFAM" id="SSF46689">
    <property type="entry name" value="Homeodomain-like"/>
    <property type="match status" value="1"/>
</dbReference>
<dbReference type="InterPro" id="IPR050109">
    <property type="entry name" value="HTH-type_TetR-like_transc_reg"/>
</dbReference>
<keyword evidence="1 2" id="KW-0238">DNA-binding</keyword>
<evidence type="ECO:0000259" key="3">
    <source>
        <dbReference type="PROSITE" id="PS50977"/>
    </source>
</evidence>
<dbReference type="Proteomes" id="UP001519654">
    <property type="component" value="Unassembled WGS sequence"/>
</dbReference>
<dbReference type="Pfam" id="PF00440">
    <property type="entry name" value="TetR_N"/>
    <property type="match status" value="1"/>
</dbReference>
<dbReference type="PRINTS" id="PR00455">
    <property type="entry name" value="HTHTETR"/>
</dbReference>
<accession>A0ABS5YMZ5</accession>
<protein>
    <submittedName>
        <fullName evidence="4">TetR/AcrR family transcriptional regulator</fullName>
    </submittedName>
</protein>
<dbReference type="InterPro" id="IPR001647">
    <property type="entry name" value="HTH_TetR"/>
</dbReference>
<evidence type="ECO:0000256" key="1">
    <source>
        <dbReference type="ARBA" id="ARBA00023125"/>
    </source>
</evidence>
<comment type="caution">
    <text evidence="4">The sequence shown here is derived from an EMBL/GenBank/DDBJ whole genome shotgun (WGS) entry which is preliminary data.</text>
</comment>
<evidence type="ECO:0000256" key="2">
    <source>
        <dbReference type="PROSITE-ProRule" id="PRU00335"/>
    </source>
</evidence>
<dbReference type="EMBL" id="JAHKKG010000003">
    <property type="protein sequence ID" value="MBU2664113.1"/>
    <property type="molecule type" value="Genomic_DNA"/>
</dbReference>
<gene>
    <name evidence="4" type="ORF">KOI35_11480</name>
</gene>
<evidence type="ECO:0000313" key="5">
    <source>
        <dbReference type="Proteomes" id="UP001519654"/>
    </source>
</evidence>
<organism evidence="4 5">
    <name type="scientific">Paractinoplanes bogorensis</name>
    <dbReference type="NCBI Taxonomy" id="1610840"/>
    <lineage>
        <taxon>Bacteria</taxon>
        <taxon>Bacillati</taxon>
        <taxon>Actinomycetota</taxon>
        <taxon>Actinomycetes</taxon>
        <taxon>Micromonosporales</taxon>
        <taxon>Micromonosporaceae</taxon>
        <taxon>Paractinoplanes</taxon>
    </lineage>
</organism>
<dbReference type="InterPro" id="IPR009057">
    <property type="entry name" value="Homeodomain-like_sf"/>
</dbReference>
<feature type="DNA-binding region" description="H-T-H motif" evidence="2">
    <location>
        <begin position="32"/>
        <end position="51"/>
    </location>
</feature>
<name>A0ABS5YMZ5_9ACTN</name>
<sequence length="172" mass="19146">MPRVRSTAHVRRADVMQAAIEAFARTGYHGTSTKTVAAGAGISEGYVFRLFGTKQALFVTVLRDCFEQITEALTATTLDELADQYARLITRRELMTIQIQALAACDDTVIRQELQAAQSRLVEHVRERSGADGPEVQMFFARGLLCHFVVALDVLGDESDWARILTDGIRHY</sequence>
<reference evidence="4 5" key="1">
    <citation type="submission" date="2021-06" db="EMBL/GenBank/DDBJ databases">
        <title>Actinoplanes lichenicola sp. nov., and Actinoplanes ovalisporus sp. nov., isolated from lichen in Thailand.</title>
        <authorList>
            <person name="Saeng-In P."/>
            <person name="Kanchanasin P."/>
            <person name="Yuki M."/>
            <person name="Kudo T."/>
            <person name="Ohkuma M."/>
            <person name="Phongsopitanun W."/>
            <person name="Tanasupawat S."/>
        </authorList>
    </citation>
    <scope>NUCLEOTIDE SEQUENCE [LARGE SCALE GENOMIC DNA]</scope>
    <source>
        <strain evidence="4 5">NBRC 110975</strain>
    </source>
</reference>
<dbReference type="Gene3D" id="1.10.357.10">
    <property type="entry name" value="Tetracycline Repressor, domain 2"/>
    <property type="match status" value="1"/>
</dbReference>
<dbReference type="PANTHER" id="PTHR30055:SF146">
    <property type="entry name" value="HTH-TYPE TRANSCRIPTIONAL DUAL REGULATOR CECR"/>
    <property type="match status" value="1"/>
</dbReference>
<dbReference type="PROSITE" id="PS50977">
    <property type="entry name" value="HTH_TETR_2"/>
    <property type="match status" value="1"/>
</dbReference>
<feature type="domain" description="HTH tetR-type" evidence="3">
    <location>
        <begin position="9"/>
        <end position="69"/>
    </location>
</feature>
<proteinExistence type="predicted"/>
<keyword evidence="5" id="KW-1185">Reference proteome</keyword>